<dbReference type="Gene3D" id="3.40.50.80">
    <property type="entry name" value="Nucleotide-binding domain of ferredoxin-NADP reductase (FNR) module"/>
    <property type="match status" value="1"/>
</dbReference>
<evidence type="ECO:0000313" key="3">
    <source>
        <dbReference type="EMBL" id="MCK9685071.1"/>
    </source>
</evidence>
<reference evidence="3" key="1">
    <citation type="submission" date="2021-11" db="EMBL/GenBank/DDBJ databases">
        <title>BS-T2-15 a new species belonging to the Comamonadaceae family isolated from the soil of a French oak forest.</title>
        <authorList>
            <person name="Mieszkin S."/>
            <person name="Alain K."/>
        </authorList>
    </citation>
    <scope>NUCLEOTIDE SEQUENCE</scope>
    <source>
        <strain evidence="3">BS-T2-15</strain>
    </source>
</reference>
<dbReference type="Gene3D" id="2.40.30.10">
    <property type="entry name" value="Translation factors"/>
    <property type="match status" value="1"/>
</dbReference>
<dbReference type="PANTHER" id="PTHR30157:SF0">
    <property type="entry name" value="NADPH-DEPENDENT FERRIC-CHELATE REDUCTASE"/>
    <property type="match status" value="1"/>
</dbReference>
<dbReference type="GO" id="GO:0016491">
    <property type="term" value="F:oxidoreductase activity"/>
    <property type="evidence" value="ECO:0007669"/>
    <property type="project" value="InterPro"/>
</dbReference>
<protein>
    <submittedName>
        <fullName evidence="3">Siderophore-interacting protein</fullName>
    </submittedName>
</protein>
<evidence type="ECO:0000256" key="1">
    <source>
        <dbReference type="SAM" id="MobiDB-lite"/>
    </source>
</evidence>
<accession>A0A9X1YNY9</accession>
<dbReference type="PROSITE" id="PS51384">
    <property type="entry name" value="FAD_FR"/>
    <property type="match status" value="1"/>
</dbReference>
<proteinExistence type="predicted"/>
<comment type="caution">
    <text evidence="3">The sequence shown here is derived from an EMBL/GenBank/DDBJ whole genome shotgun (WGS) entry which is preliminary data.</text>
</comment>
<evidence type="ECO:0000259" key="2">
    <source>
        <dbReference type="PROSITE" id="PS51384"/>
    </source>
</evidence>
<dbReference type="PANTHER" id="PTHR30157">
    <property type="entry name" value="FERRIC REDUCTASE, NADPH-DEPENDENT"/>
    <property type="match status" value="1"/>
</dbReference>
<evidence type="ECO:0000313" key="4">
    <source>
        <dbReference type="Proteomes" id="UP001139353"/>
    </source>
</evidence>
<dbReference type="InterPro" id="IPR039374">
    <property type="entry name" value="SIP_fam"/>
</dbReference>
<dbReference type="Proteomes" id="UP001139353">
    <property type="component" value="Unassembled WGS sequence"/>
</dbReference>
<organism evidence="3 4">
    <name type="scientific">Scleromatobacter humisilvae</name>
    <dbReference type="NCBI Taxonomy" id="2897159"/>
    <lineage>
        <taxon>Bacteria</taxon>
        <taxon>Pseudomonadati</taxon>
        <taxon>Pseudomonadota</taxon>
        <taxon>Betaproteobacteria</taxon>
        <taxon>Burkholderiales</taxon>
        <taxon>Sphaerotilaceae</taxon>
        <taxon>Scleromatobacter</taxon>
    </lineage>
</organism>
<gene>
    <name evidence="3" type="ORF">LPC04_05035</name>
</gene>
<dbReference type="InterPro" id="IPR017927">
    <property type="entry name" value="FAD-bd_FR_type"/>
</dbReference>
<dbReference type="RefSeq" id="WP_275681084.1">
    <property type="nucleotide sequence ID" value="NZ_JAJLJH010000001.1"/>
</dbReference>
<feature type="region of interest" description="Disordered" evidence="1">
    <location>
        <begin position="1"/>
        <end position="20"/>
    </location>
</feature>
<dbReference type="InterPro" id="IPR039261">
    <property type="entry name" value="FNR_nucleotide-bd"/>
</dbReference>
<sequence length="258" mass="27829">MDSTASTPAALRDAGPRTDPGRVGQAVLRLLTLETRVDAVHALSPRFRLVSLRSDALRRVAHRPGDKVQVRVQGMAFRTFTPFRLGEGDDSLELLCYAHGNAPAARWLDAVAPGDRCHVLGPRRSMDLAAIDRSTVFVGDETSLGLALALCGTPLGGLDTHFIFEVGDAVEVRAVLDAMGRGMLQHAWLVERRADATHLAEVEAALARYAAADSFRQYVLSGQSLTIQRLQRSLKAAGAKPSQLLAKAYWAPGKIALD</sequence>
<dbReference type="EMBL" id="JAJLJH010000001">
    <property type="protein sequence ID" value="MCK9685071.1"/>
    <property type="molecule type" value="Genomic_DNA"/>
</dbReference>
<feature type="domain" description="FAD-binding FR-type" evidence="2">
    <location>
        <begin position="30"/>
        <end position="129"/>
    </location>
</feature>
<keyword evidence="4" id="KW-1185">Reference proteome</keyword>
<dbReference type="InterPro" id="IPR017938">
    <property type="entry name" value="Riboflavin_synthase-like_b-brl"/>
</dbReference>
<dbReference type="AlphaFoldDB" id="A0A9X1YNY9"/>
<dbReference type="SUPFAM" id="SSF63380">
    <property type="entry name" value="Riboflavin synthase domain-like"/>
    <property type="match status" value="1"/>
</dbReference>
<name>A0A9X1YNY9_9BURK</name>